<comment type="caution">
    <text evidence="3">The sequence shown here is derived from an EMBL/GenBank/DDBJ whole genome shotgun (WGS) entry which is preliminary data.</text>
</comment>
<sequence>MKKIILSLAVILTSGFFLISCNKSSPKDVAKEWLTDFYHQDYDAAKKLSTEDTKNMMTTLQGFTSALPDSVKLKAKAVIINIKSVKEDGNNATVTFTTSDDNKEQPPLKLVKQNDKWLVQFSKGDFVGGEAKENGSGATITQEAPVAPATADAPMTKPDTAPLQH</sequence>
<dbReference type="EMBL" id="PPSL01000003">
    <property type="protein sequence ID" value="PQJ10366.1"/>
    <property type="molecule type" value="Genomic_DNA"/>
</dbReference>
<reference evidence="3 4" key="1">
    <citation type="submission" date="2018-01" db="EMBL/GenBank/DDBJ databases">
        <title>A novel member of the phylum Bacteroidetes isolated from glacier ice.</title>
        <authorList>
            <person name="Liu Q."/>
            <person name="Xin Y.-H."/>
        </authorList>
    </citation>
    <scope>NUCLEOTIDE SEQUENCE [LARGE SCALE GENOMIC DNA]</scope>
    <source>
        <strain evidence="3 4">RB1R16</strain>
    </source>
</reference>
<dbReference type="Proteomes" id="UP000239872">
    <property type="component" value="Unassembled WGS sequence"/>
</dbReference>
<keyword evidence="4" id="KW-1185">Reference proteome</keyword>
<keyword evidence="2" id="KW-0732">Signal</keyword>
<feature type="chain" id="PRO_5015454202" evidence="2">
    <location>
        <begin position="20"/>
        <end position="165"/>
    </location>
</feature>
<proteinExistence type="predicted"/>
<gene>
    <name evidence="3" type="ORF">CJD36_010335</name>
</gene>
<evidence type="ECO:0000256" key="1">
    <source>
        <dbReference type="SAM" id="MobiDB-lite"/>
    </source>
</evidence>
<feature type="signal peptide" evidence="2">
    <location>
        <begin position="1"/>
        <end position="19"/>
    </location>
</feature>
<evidence type="ECO:0000313" key="3">
    <source>
        <dbReference type="EMBL" id="PQJ10366.1"/>
    </source>
</evidence>
<dbReference type="Gene3D" id="3.10.450.50">
    <property type="match status" value="1"/>
</dbReference>
<dbReference type="OrthoDB" id="665714at2"/>
<feature type="region of interest" description="Disordered" evidence="1">
    <location>
        <begin position="128"/>
        <end position="165"/>
    </location>
</feature>
<protein>
    <submittedName>
        <fullName evidence="3">Uncharacterized protein</fullName>
    </submittedName>
</protein>
<accession>A0A2S7SV09</accession>
<dbReference type="AlphaFoldDB" id="A0A2S7SV09"/>
<name>A0A2S7SV09_9BACT</name>
<dbReference type="RefSeq" id="WP_105039094.1">
    <property type="nucleotide sequence ID" value="NZ_PPSL01000003.1"/>
</dbReference>
<dbReference type="PROSITE" id="PS51257">
    <property type="entry name" value="PROKAR_LIPOPROTEIN"/>
    <property type="match status" value="1"/>
</dbReference>
<organism evidence="3 4">
    <name type="scientific">Flavipsychrobacter stenotrophus</name>
    <dbReference type="NCBI Taxonomy" id="2077091"/>
    <lineage>
        <taxon>Bacteria</taxon>
        <taxon>Pseudomonadati</taxon>
        <taxon>Bacteroidota</taxon>
        <taxon>Chitinophagia</taxon>
        <taxon>Chitinophagales</taxon>
        <taxon>Chitinophagaceae</taxon>
        <taxon>Flavipsychrobacter</taxon>
    </lineage>
</organism>
<evidence type="ECO:0000256" key="2">
    <source>
        <dbReference type="SAM" id="SignalP"/>
    </source>
</evidence>
<evidence type="ECO:0000313" key="4">
    <source>
        <dbReference type="Proteomes" id="UP000239872"/>
    </source>
</evidence>